<dbReference type="STRING" id="29542.A6070_11540"/>
<dbReference type="SUPFAM" id="SSF52096">
    <property type="entry name" value="ClpP/crotonase"/>
    <property type="match status" value="1"/>
</dbReference>
<dbReference type="GO" id="GO:0008233">
    <property type="term" value="F:peptidase activity"/>
    <property type="evidence" value="ECO:0007669"/>
    <property type="project" value="InterPro"/>
</dbReference>
<gene>
    <name evidence="3" type="ORF">A7E75_02915</name>
</gene>
<dbReference type="PANTHER" id="PTHR42987:SF4">
    <property type="entry name" value="PROTEASE SOHB-RELATED"/>
    <property type="match status" value="1"/>
</dbReference>
<dbReference type="Gene3D" id="6.20.330.10">
    <property type="match status" value="1"/>
</dbReference>
<evidence type="ECO:0000313" key="4">
    <source>
        <dbReference type="Proteomes" id="UP000182264"/>
    </source>
</evidence>
<dbReference type="PANTHER" id="PTHR42987">
    <property type="entry name" value="PEPTIDASE S49"/>
    <property type="match status" value="1"/>
</dbReference>
<evidence type="ECO:0000256" key="1">
    <source>
        <dbReference type="ARBA" id="ARBA00008683"/>
    </source>
</evidence>
<dbReference type="Proteomes" id="UP000182264">
    <property type="component" value="Chromosome"/>
</dbReference>
<comment type="similarity">
    <text evidence="1">Belongs to the peptidase S49 family.</text>
</comment>
<accession>A0A1L3GDW3</accession>
<dbReference type="AlphaFoldDB" id="A0A1L3GDW3"/>
<feature type="domain" description="Peptidase S49" evidence="2">
    <location>
        <begin position="135"/>
        <end position="265"/>
    </location>
</feature>
<dbReference type="RefSeq" id="WP_072285914.1">
    <property type="nucleotide sequence ID" value="NZ_CP015455.1"/>
</dbReference>
<dbReference type="EMBL" id="CP015518">
    <property type="protein sequence ID" value="APG24097.1"/>
    <property type="molecule type" value="Genomic_DNA"/>
</dbReference>
<name>A0A1L3GDW3_SYNAC</name>
<dbReference type="Gene3D" id="3.90.226.10">
    <property type="entry name" value="2-enoyl-CoA Hydratase, Chain A, domain 1"/>
    <property type="match status" value="1"/>
</dbReference>
<evidence type="ECO:0000313" key="3">
    <source>
        <dbReference type="EMBL" id="APG24097.1"/>
    </source>
</evidence>
<proteinExistence type="inferred from homology"/>
<organism evidence="3 4">
    <name type="scientific">Syntrophotalea acetylenica</name>
    <name type="common">Pelobacter acetylenicus</name>
    <dbReference type="NCBI Taxonomy" id="29542"/>
    <lineage>
        <taxon>Bacteria</taxon>
        <taxon>Pseudomonadati</taxon>
        <taxon>Thermodesulfobacteriota</taxon>
        <taxon>Desulfuromonadia</taxon>
        <taxon>Desulfuromonadales</taxon>
        <taxon>Syntrophotaleaceae</taxon>
        <taxon>Syntrophotalea</taxon>
    </lineage>
</organism>
<keyword evidence="4" id="KW-1185">Reference proteome</keyword>
<protein>
    <recommendedName>
        <fullName evidence="2">Peptidase S49 domain-containing protein</fullName>
    </recommendedName>
</protein>
<evidence type="ECO:0000259" key="2">
    <source>
        <dbReference type="Pfam" id="PF01343"/>
    </source>
</evidence>
<dbReference type="OrthoDB" id="9764363at2"/>
<dbReference type="GO" id="GO:0006508">
    <property type="term" value="P:proteolysis"/>
    <property type="evidence" value="ECO:0007669"/>
    <property type="project" value="InterPro"/>
</dbReference>
<dbReference type="Pfam" id="PF01343">
    <property type="entry name" value="Peptidase_S49"/>
    <property type="match status" value="1"/>
</dbReference>
<dbReference type="KEGG" id="pace:A6070_11540"/>
<dbReference type="InterPro" id="IPR029045">
    <property type="entry name" value="ClpP/crotonase-like_dom_sf"/>
</dbReference>
<dbReference type="InterPro" id="IPR002142">
    <property type="entry name" value="Peptidase_S49"/>
</dbReference>
<sequence length="438" mass="46007">MLTDKFLLLSSSFATTYLSHVESFTSPANAGRIDDFLKEHFESKIAAAKDIYQFDGVNGHIRINGPMSPEGPDLYDLFYGFGGVAYADILDSIAQAKQDIDPQNGQLYLHTNTPGGTVSMVDDVYQALKSCTFKTVMINKGMVASGGMWIGAACDRIVASTPVAFTGSIGVVISCYDVTGMLEKLGVKRVVITNHEASNKVPDISTDEGQKVIQEELNAIYSVFKDRVVKGRSGKISAETIDGLKGGVRVAADALAVGLIDAITETVGKIAAPAKYQTKAPAGVARVANQKGQKIMTLDQLRAEHPDLVAAIAAEATEGMITATDLQTQLATVKAEGAAAERARIQAVEDQLIPGHEVLIAGLKFDGKTSGPEAAAQVLAAEKGARAKALADLSGEGNLVVPAAALGDGAQTMKRSEFNALDQPGRRTAIAAGVKIVD</sequence>
<reference evidence="3 4" key="1">
    <citation type="journal article" date="2017" name="Genome Announc.">
        <title>Complete Genome Sequences of Two Acetylene-Fermenting Pelobacter acetylenicus Strains.</title>
        <authorList>
            <person name="Sutton J.M."/>
            <person name="Baesman S.M."/>
            <person name="Fierst J.L."/>
            <person name="Poret-Peterson A.T."/>
            <person name="Oremland R.S."/>
            <person name="Dunlap D.S."/>
            <person name="Akob D.M."/>
        </authorList>
    </citation>
    <scope>NUCLEOTIDE SEQUENCE [LARGE SCALE GENOMIC DNA]</scope>
    <source>
        <strain evidence="3 4">DSM 3247</strain>
    </source>
</reference>